<dbReference type="InterPro" id="IPR054566">
    <property type="entry name" value="ManC/GMP-like_b-helix"/>
</dbReference>
<dbReference type="InterPro" id="IPR029044">
    <property type="entry name" value="Nucleotide-diphossugar_trans"/>
</dbReference>
<evidence type="ECO:0000256" key="1">
    <source>
        <dbReference type="ARBA" id="ARBA00004823"/>
    </source>
</evidence>
<dbReference type="InterPro" id="IPR011051">
    <property type="entry name" value="RmlC_Cupin_sf"/>
</dbReference>
<dbReference type="Pfam" id="PF01050">
    <property type="entry name" value="MannoseP_isomer"/>
    <property type="match status" value="1"/>
</dbReference>
<organism evidence="16 17">
    <name type="scientific">Chiayiivirga flava</name>
    <dbReference type="NCBI Taxonomy" id="659595"/>
    <lineage>
        <taxon>Bacteria</taxon>
        <taxon>Pseudomonadati</taxon>
        <taxon>Pseudomonadota</taxon>
        <taxon>Gammaproteobacteria</taxon>
        <taxon>Lysobacterales</taxon>
        <taxon>Lysobacteraceae</taxon>
        <taxon>Chiayiivirga</taxon>
    </lineage>
</organism>
<dbReference type="CDD" id="cd02509">
    <property type="entry name" value="GDP-M1P_Guanylyltransferase"/>
    <property type="match status" value="1"/>
</dbReference>
<evidence type="ECO:0000256" key="5">
    <source>
        <dbReference type="ARBA" id="ARBA00022695"/>
    </source>
</evidence>
<keyword evidence="8" id="KW-0270">Exopolysaccharide synthesis</keyword>
<gene>
    <name evidence="16" type="ORF">HNQ52_002716</name>
</gene>
<evidence type="ECO:0000256" key="11">
    <source>
        <dbReference type="ARBA" id="ARBA00074812"/>
    </source>
</evidence>
<dbReference type="InterPro" id="IPR051161">
    <property type="entry name" value="Mannose-6P_isomerase_type2"/>
</dbReference>
<dbReference type="SUPFAM" id="SSF53448">
    <property type="entry name" value="Nucleotide-diphospho-sugar transferases"/>
    <property type="match status" value="1"/>
</dbReference>
<dbReference type="FunFam" id="3.90.550.10:FF:000046">
    <property type="entry name" value="Mannose-1-phosphate guanylyltransferase (GDP)"/>
    <property type="match status" value="1"/>
</dbReference>
<dbReference type="EMBL" id="JACHHP010000005">
    <property type="protein sequence ID" value="MBB5209153.1"/>
    <property type="molecule type" value="Genomic_DNA"/>
</dbReference>
<dbReference type="InterPro" id="IPR001538">
    <property type="entry name" value="Man6P_isomerase-2_C"/>
</dbReference>
<dbReference type="Gene3D" id="3.90.550.10">
    <property type="entry name" value="Spore Coat Polysaccharide Biosynthesis Protein SpsA, Chain A"/>
    <property type="match status" value="1"/>
</dbReference>
<feature type="domain" description="Nucleotidyl transferase" evidence="13">
    <location>
        <begin position="6"/>
        <end position="286"/>
    </location>
</feature>
<dbReference type="SUPFAM" id="SSF51182">
    <property type="entry name" value="RmlC-like cupins"/>
    <property type="match status" value="1"/>
</dbReference>
<keyword evidence="4 16" id="KW-0808">Transferase</keyword>
<evidence type="ECO:0000256" key="12">
    <source>
        <dbReference type="RuleBase" id="RU004190"/>
    </source>
</evidence>
<dbReference type="NCBIfam" id="TIGR01479">
    <property type="entry name" value="GMP_PMI"/>
    <property type="match status" value="1"/>
</dbReference>
<comment type="function">
    <text evidence="10">Involved in xanthan production.</text>
</comment>
<dbReference type="GO" id="GO:0005525">
    <property type="term" value="F:GTP binding"/>
    <property type="evidence" value="ECO:0007669"/>
    <property type="project" value="UniProtKB-KW"/>
</dbReference>
<evidence type="ECO:0000256" key="7">
    <source>
        <dbReference type="ARBA" id="ARBA00023134"/>
    </source>
</evidence>
<evidence type="ECO:0000313" key="16">
    <source>
        <dbReference type="EMBL" id="MBB5209153.1"/>
    </source>
</evidence>
<evidence type="ECO:0000256" key="10">
    <source>
        <dbReference type="ARBA" id="ARBA00056744"/>
    </source>
</evidence>
<dbReference type="CDD" id="cd02213">
    <property type="entry name" value="cupin_PMI_typeII_C"/>
    <property type="match status" value="1"/>
</dbReference>
<dbReference type="PANTHER" id="PTHR46390">
    <property type="entry name" value="MANNOSE-1-PHOSPHATE GUANYLYLTRANSFERASE"/>
    <property type="match status" value="1"/>
</dbReference>
<dbReference type="Gene3D" id="2.60.120.10">
    <property type="entry name" value="Jelly Rolls"/>
    <property type="match status" value="1"/>
</dbReference>
<dbReference type="AlphaFoldDB" id="A0A7W8G1R3"/>
<comment type="caution">
    <text evidence="16">The sequence shown here is derived from an EMBL/GenBank/DDBJ whole genome shotgun (WGS) entry which is preliminary data.</text>
</comment>
<evidence type="ECO:0000259" key="14">
    <source>
        <dbReference type="Pfam" id="PF01050"/>
    </source>
</evidence>
<dbReference type="Pfam" id="PF22640">
    <property type="entry name" value="ManC_GMP_beta-helix"/>
    <property type="match status" value="1"/>
</dbReference>
<dbReference type="RefSeq" id="WP_183961699.1">
    <property type="nucleotide sequence ID" value="NZ_JACHHP010000005.1"/>
</dbReference>
<keyword evidence="7" id="KW-0342">GTP-binding</keyword>
<dbReference type="EC" id="2.7.7.13" evidence="3"/>
<dbReference type="GO" id="GO:0004475">
    <property type="term" value="F:mannose-1-phosphate guanylyltransferase (GTP) activity"/>
    <property type="evidence" value="ECO:0007669"/>
    <property type="project" value="UniProtKB-EC"/>
</dbReference>
<reference evidence="16 17" key="1">
    <citation type="submission" date="2020-08" db="EMBL/GenBank/DDBJ databases">
        <title>Genomic Encyclopedia of Type Strains, Phase IV (KMG-IV): sequencing the most valuable type-strain genomes for metagenomic binning, comparative biology and taxonomic classification.</title>
        <authorList>
            <person name="Goeker M."/>
        </authorList>
    </citation>
    <scope>NUCLEOTIDE SEQUENCE [LARGE SCALE GENOMIC DNA]</scope>
    <source>
        <strain evidence="16 17">DSM 24163</strain>
    </source>
</reference>
<evidence type="ECO:0000256" key="8">
    <source>
        <dbReference type="ARBA" id="ARBA00023169"/>
    </source>
</evidence>
<accession>A0A7W8G1R3</accession>
<evidence type="ECO:0000256" key="6">
    <source>
        <dbReference type="ARBA" id="ARBA00022741"/>
    </source>
</evidence>
<evidence type="ECO:0000256" key="2">
    <source>
        <dbReference type="ARBA" id="ARBA00006115"/>
    </source>
</evidence>
<evidence type="ECO:0000256" key="9">
    <source>
        <dbReference type="ARBA" id="ARBA00047343"/>
    </source>
</evidence>
<dbReference type="GO" id="GO:0016853">
    <property type="term" value="F:isomerase activity"/>
    <property type="evidence" value="ECO:0007669"/>
    <property type="project" value="UniProtKB-KW"/>
</dbReference>
<evidence type="ECO:0000256" key="4">
    <source>
        <dbReference type="ARBA" id="ARBA00022679"/>
    </source>
</evidence>
<sequence>MTEILPVLLCGGSGTRLWPLSREAFPKQFLPLAGEHTLLQATALRAMRVRGALAPLVVCNADHRYVVAEQLNEVGITHPRLLLEPCARNTAPAIAAAAFAAMADGGDPLLLVLPSDHLIKDESGFRSAVETALANAPDKALVTFGIVPERPDTGFGYIRAAASDGALRHVDQFVEKPGIERAREYVASGDYSWNSGMFLFRASTFLAELEANEPDMFARCSEAVERASKDGDALRLDKAAFGAARADSIDYAVMERTQNAFVLPLSIGWNDVGSWNAVWETIEKDAHGNAAHGDVITIDSRNTYARSERLVALIGVEDLVVIETDDALLVAHRDHVQQVKDVVGRLRESGRKEGAIHRKVARPWGSYDSIDSSDRFQVKRITVKPGAALSLQLHHHRAEHWIVVTGTAKVTIEDRTFFLAENQSTYIPLGSKHRLENPGKLPLEMIEVQSGAYLGEDDIVRFDDVYGRASKLQ</sequence>
<keyword evidence="5 16" id="KW-0548">Nucleotidyltransferase</keyword>
<dbReference type="InterPro" id="IPR005835">
    <property type="entry name" value="NTP_transferase_dom"/>
</dbReference>
<dbReference type="GO" id="GO:0000271">
    <property type="term" value="P:polysaccharide biosynthetic process"/>
    <property type="evidence" value="ECO:0007669"/>
    <property type="project" value="UniProtKB-KW"/>
</dbReference>
<keyword evidence="6" id="KW-0547">Nucleotide-binding</keyword>
<protein>
    <recommendedName>
        <fullName evidence="11">Xanthan biosynthesis protein XanB</fullName>
        <ecNumber evidence="3">2.7.7.13</ecNumber>
    </recommendedName>
</protein>
<comment type="catalytic activity">
    <reaction evidence="9">
        <text>alpha-D-mannose 1-phosphate + GTP + H(+) = GDP-alpha-D-mannose + diphosphate</text>
        <dbReference type="Rhea" id="RHEA:15229"/>
        <dbReference type="ChEBI" id="CHEBI:15378"/>
        <dbReference type="ChEBI" id="CHEBI:33019"/>
        <dbReference type="ChEBI" id="CHEBI:37565"/>
        <dbReference type="ChEBI" id="CHEBI:57527"/>
        <dbReference type="ChEBI" id="CHEBI:58409"/>
        <dbReference type="EC" id="2.7.7.13"/>
    </reaction>
</comment>
<comment type="similarity">
    <text evidence="2 12">Belongs to the mannose-6-phosphate isomerase type 2 family.</text>
</comment>
<evidence type="ECO:0000313" key="17">
    <source>
        <dbReference type="Proteomes" id="UP000521199"/>
    </source>
</evidence>
<dbReference type="Pfam" id="PF00483">
    <property type="entry name" value="NTP_transferase"/>
    <property type="match status" value="1"/>
</dbReference>
<dbReference type="UniPathway" id="UPA00126">
    <property type="reaction ID" value="UER00930"/>
</dbReference>
<name>A0A7W8G1R3_9GAMM</name>
<dbReference type="PANTHER" id="PTHR46390:SF1">
    <property type="entry name" value="MANNOSE-1-PHOSPHATE GUANYLYLTRANSFERASE"/>
    <property type="match status" value="1"/>
</dbReference>
<dbReference type="InterPro" id="IPR049577">
    <property type="entry name" value="GMPP_N"/>
</dbReference>
<evidence type="ECO:0000256" key="3">
    <source>
        <dbReference type="ARBA" id="ARBA00012387"/>
    </source>
</evidence>
<dbReference type="GO" id="GO:0009298">
    <property type="term" value="P:GDP-mannose biosynthetic process"/>
    <property type="evidence" value="ECO:0007669"/>
    <property type="project" value="UniProtKB-UniPathway"/>
</dbReference>
<evidence type="ECO:0000259" key="15">
    <source>
        <dbReference type="Pfam" id="PF22640"/>
    </source>
</evidence>
<dbReference type="InterPro" id="IPR006375">
    <property type="entry name" value="Man1P_GuaTrfase/Man6P_Isoase"/>
</dbReference>
<dbReference type="Proteomes" id="UP000521199">
    <property type="component" value="Unassembled WGS sequence"/>
</dbReference>
<dbReference type="FunFam" id="2.60.120.10:FF:000032">
    <property type="entry name" value="Mannose-1-phosphate guanylyltransferase/mannose-6-phosphate isomerase"/>
    <property type="match status" value="1"/>
</dbReference>
<feature type="domain" description="MannoseP isomerase/GMP-like beta-helix" evidence="15">
    <location>
        <begin position="293"/>
        <end position="346"/>
    </location>
</feature>
<keyword evidence="17" id="KW-1185">Reference proteome</keyword>
<evidence type="ECO:0000259" key="13">
    <source>
        <dbReference type="Pfam" id="PF00483"/>
    </source>
</evidence>
<comment type="pathway">
    <text evidence="1">Nucleotide-sugar biosynthesis; GDP-alpha-D-mannose biosynthesis; GDP-alpha-D-mannose from alpha-D-mannose 1-phosphate (GTP route): step 1/1.</text>
</comment>
<dbReference type="InterPro" id="IPR014710">
    <property type="entry name" value="RmlC-like_jellyroll"/>
</dbReference>
<feature type="domain" description="Mannose-6-phosphate isomerase type II C-terminal" evidence="14">
    <location>
        <begin position="350"/>
        <end position="464"/>
    </location>
</feature>
<proteinExistence type="inferred from homology"/>
<keyword evidence="16" id="KW-0413">Isomerase</keyword>